<sequence>MRSLVKDRRSRSKTGEDLQPTCSMQRSCSTPRPCTLSESCEEWQDQNAVFKSRSCGSHLNSTKQSVLSLKSAPEMVDSRSTAVDYNRSNSRDGRRSTGLADLRTRSFIPPTSKYIVNITSQTDSMPTPCGTCPCFTHTDAFPGRPRSSCDSQLYRPQSQPSCVCTDRAVHRYPPESRFPSHWSSTLPMPPSYALNPAHMPTPTSGHVISDYYEPNCSARYPYGFVPENSQTYYPHHSHKHHGQSTRHSGVIYAAPNQTVQPVPSYMPNYPPVGCEHHPPLGQTEVTIYAPSFPGNRSVIPDSVSESIEQAWTVPPVSPPLPMPMSMSNYSLTSSITCNHPTSSGDPNNPRCLQNQTTYLSSLNPPQDYHTSPSTQYAYQLQQDLRPTYTQEHFPALNQKEDDRTSNKVYTQAYTRPDSLLSGSSLTAESSVSDSLHNSSSSRDSALGGNPPLSIGHEARIEETSTHAEPNTRNRMALTMEQLHPGSTEMEPPSSASTIRTLRSRSQIVPPPLPPISTPYDLKIPPTPRRTKPSWVIHDMDGTKPTLRISQQARSERRHDVYVNAAKCPAPDHNGSQPNGRSAVGRFSPPAVWTQLLPYRVSTVPPNLSERLKKSETLPNDVWTYSQSSSQDHSQRAVSGVVQSGAKDQQLEDIRSEGPRSPPPRPPMRTTSQIPTSMCIKDHLGATGHASSVRKAGVQQKSASNYQSLADMYGVRESFDNSPVLCRYAQLYSMPFHPKTPTSRRPSCSTMKAQQSPSTVSIHSPLKENTRKSPASYMERLHLAE</sequence>
<dbReference type="OrthoDB" id="6275016at2759"/>
<feature type="region of interest" description="Disordered" evidence="1">
    <location>
        <begin position="1"/>
        <end position="28"/>
    </location>
</feature>
<organism evidence="2 3">
    <name type="scientific">Opisthorchis felineus</name>
    <dbReference type="NCBI Taxonomy" id="147828"/>
    <lineage>
        <taxon>Eukaryota</taxon>
        <taxon>Metazoa</taxon>
        <taxon>Spiralia</taxon>
        <taxon>Lophotrochozoa</taxon>
        <taxon>Platyhelminthes</taxon>
        <taxon>Trematoda</taxon>
        <taxon>Digenea</taxon>
        <taxon>Opisthorchiida</taxon>
        <taxon>Opisthorchiata</taxon>
        <taxon>Opisthorchiidae</taxon>
        <taxon>Opisthorchis</taxon>
    </lineage>
</organism>
<feature type="compositionally biased region" description="Polar residues" evidence="1">
    <location>
        <begin position="622"/>
        <end position="631"/>
    </location>
</feature>
<feature type="compositionally biased region" description="Polar residues" evidence="1">
    <location>
        <begin position="79"/>
        <end position="88"/>
    </location>
</feature>
<dbReference type="Proteomes" id="UP000308267">
    <property type="component" value="Unassembled WGS sequence"/>
</dbReference>
<evidence type="ECO:0000256" key="1">
    <source>
        <dbReference type="SAM" id="MobiDB-lite"/>
    </source>
</evidence>
<dbReference type="EMBL" id="SJOL01005104">
    <property type="protein sequence ID" value="TGZ70810.1"/>
    <property type="molecule type" value="Genomic_DNA"/>
</dbReference>
<comment type="caution">
    <text evidence="2">The sequence shown here is derived from an EMBL/GenBank/DDBJ whole genome shotgun (WGS) entry which is preliminary data.</text>
</comment>
<reference evidence="2 3" key="1">
    <citation type="journal article" date="2019" name="BMC Genomics">
        <title>New insights from Opisthorchis felineus genome: update on genomics of the epidemiologically important liver flukes.</title>
        <authorList>
            <person name="Ershov N.I."/>
            <person name="Mordvinov V.A."/>
            <person name="Prokhortchouk E.B."/>
            <person name="Pakharukova M.Y."/>
            <person name="Gunbin K.V."/>
            <person name="Ustyantsev K."/>
            <person name="Genaev M.A."/>
            <person name="Blinov A.G."/>
            <person name="Mazur A."/>
            <person name="Boulygina E."/>
            <person name="Tsygankova S."/>
            <person name="Khrameeva E."/>
            <person name="Chekanov N."/>
            <person name="Fan G."/>
            <person name="Xiao A."/>
            <person name="Zhang H."/>
            <person name="Xu X."/>
            <person name="Yang H."/>
            <person name="Solovyev V."/>
            <person name="Lee S.M."/>
            <person name="Liu X."/>
            <person name="Afonnikov D.A."/>
            <person name="Skryabin K.G."/>
        </authorList>
    </citation>
    <scope>NUCLEOTIDE SEQUENCE [LARGE SCALE GENOMIC DNA]</scope>
    <source>
        <strain evidence="2">AK-0245</strain>
        <tissue evidence="2">Whole organism</tissue>
    </source>
</reference>
<keyword evidence="3" id="KW-1185">Reference proteome</keyword>
<name>A0A4S2M3E2_OPIFE</name>
<protein>
    <submittedName>
        <fullName evidence="2">Uncharacterized protein</fullName>
    </submittedName>
</protein>
<evidence type="ECO:0000313" key="3">
    <source>
        <dbReference type="Proteomes" id="UP000308267"/>
    </source>
</evidence>
<feature type="region of interest" description="Disordered" evidence="1">
    <location>
        <begin position="79"/>
        <end position="99"/>
    </location>
</feature>
<feature type="region of interest" description="Disordered" evidence="1">
    <location>
        <begin position="430"/>
        <end position="454"/>
    </location>
</feature>
<feature type="compositionally biased region" description="Polar residues" evidence="1">
    <location>
        <begin position="739"/>
        <end position="761"/>
    </location>
</feature>
<gene>
    <name evidence="2" type="ORF">CRM22_002994</name>
</gene>
<feature type="region of interest" description="Disordered" evidence="1">
    <location>
        <begin position="504"/>
        <end position="539"/>
    </location>
</feature>
<dbReference type="AlphaFoldDB" id="A0A4S2M3E2"/>
<proteinExistence type="predicted"/>
<feature type="region of interest" description="Disordered" evidence="1">
    <location>
        <begin position="738"/>
        <end position="784"/>
    </location>
</feature>
<evidence type="ECO:0000313" key="2">
    <source>
        <dbReference type="EMBL" id="TGZ70810.1"/>
    </source>
</evidence>
<feature type="region of interest" description="Disordered" evidence="1">
    <location>
        <begin position="337"/>
        <end position="375"/>
    </location>
</feature>
<feature type="compositionally biased region" description="Low complexity" evidence="1">
    <location>
        <begin position="430"/>
        <end position="444"/>
    </location>
</feature>
<feature type="region of interest" description="Disordered" evidence="1">
    <location>
        <begin position="622"/>
        <end position="672"/>
    </location>
</feature>
<accession>A0A4S2M3E2</accession>
<feature type="compositionally biased region" description="Basic and acidic residues" evidence="1">
    <location>
        <begin position="648"/>
        <end position="657"/>
    </location>
</feature>